<keyword evidence="5" id="KW-0963">Cytoplasm</keyword>
<keyword evidence="7 14" id="KW-0547">Nucleotide-binding</keyword>
<dbReference type="EMBL" id="JAIWYP010000001">
    <property type="protein sequence ID" value="KAH3884205.1"/>
    <property type="molecule type" value="Genomic_DNA"/>
</dbReference>
<evidence type="ECO:0000256" key="6">
    <source>
        <dbReference type="ARBA" id="ARBA00022499"/>
    </source>
</evidence>
<dbReference type="FunFam" id="3.40.50.300:FF:000276">
    <property type="entry name" value="Ras-related GTP-binding protein A"/>
    <property type="match status" value="1"/>
</dbReference>
<evidence type="ECO:0000256" key="9">
    <source>
        <dbReference type="ARBA" id="ARBA00022843"/>
    </source>
</evidence>
<keyword evidence="11" id="KW-0472">Membrane</keyword>
<dbReference type="GO" id="GO:0012505">
    <property type="term" value="C:endomembrane system"/>
    <property type="evidence" value="ECO:0007669"/>
    <property type="project" value="UniProtKB-SubCell"/>
</dbReference>
<dbReference type="GO" id="GO:0003924">
    <property type="term" value="F:GTPase activity"/>
    <property type="evidence" value="ECO:0007669"/>
    <property type="project" value="TreeGrafter"/>
</dbReference>
<evidence type="ECO:0000256" key="7">
    <source>
        <dbReference type="ARBA" id="ARBA00022741"/>
    </source>
</evidence>
<sequence length="307" mass="35235">MKKKVLLMGKSGSGKTSMRSIIFANYIARDTRRLGATIDVEHSHVRFLGNLVLNLWDCGGQEAFMENYFASQRDNIFRNVEVLIYVFDVESRELEKDMHYYQSCLEAILQNSPQAKVFCLVHKMDLVQDDQRELIIQEREDDLKRLSKPLDCTCFATSIWDETLYKAWSSIVYQLIPNVKQLETTLAHFTDIIDADEVLLFEKATFLVISHCERKPHKDVHRFEKISNIIKQFKLSCSKLAAAFQSMEVRNTNFAAFIDVFTPNTYVMVVVSDPAIPSAATLINIKNARKHFEKLEKVDGGHPALTS</sequence>
<comment type="catalytic activity">
    <reaction evidence="13">
        <text>GTP + H2O = GDP + phosphate + H(+)</text>
        <dbReference type="Rhea" id="RHEA:19669"/>
        <dbReference type="ChEBI" id="CHEBI:15377"/>
        <dbReference type="ChEBI" id="CHEBI:15378"/>
        <dbReference type="ChEBI" id="CHEBI:37565"/>
        <dbReference type="ChEBI" id="CHEBI:43474"/>
        <dbReference type="ChEBI" id="CHEBI:58189"/>
    </reaction>
    <physiologicalReaction direction="left-to-right" evidence="13">
        <dbReference type="Rhea" id="RHEA:19670"/>
    </physiologicalReaction>
</comment>
<evidence type="ECO:0008006" key="17">
    <source>
        <dbReference type="Google" id="ProtNLM"/>
    </source>
</evidence>
<dbReference type="FunFam" id="3.30.450.190:FF:000002">
    <property type="entry name" value="Ras-related GTP-binding protein A"/>
    <property type="match status" value="1"/>
</dbReference>
<dbReference type="GO" id="GO:0005634">
    <property type="term" value="C:nucleus"/>
    <property type="evidence" value="ECO:0007669"/>
    <property type="project" value="TreeGrafter"/>
</dbReference>
<keyword evidence="16" id="KW-1185">Reference proteome</keyword>
<proteinExistence type="inferred from homology"/>
<keyword evidence="10 14" id="KW-0342">GTP-binding</keyword>
<dbReference type="InterPro" id="IPR027417">
    <property type="entry name" value="P-loop_NTPase"/>
</dbReference>
<dbReference type="Proteomes" id="UP000828390">
    <property type="component" value="Unassembled WGS sequence"/>
</dbReference>
<evidence type="ECO:0000256" key="4">
    <source>
        <dbReference type="ARBA" id="ARBA00007756"/>
    </source>
</evidence>
<organism evidence="15 16">
    <name type="scientific">Dreissena polymorpha</name>
    <name type="common">Zebra mussel</name>
    <name type="synonym">Mytilus polymorpha</name>
    <dbReference type="NCBI Taxonomy" id="45954"/>
    <lineage>
        <taxon>Eukaryota</taxon>
        <taxon>Metazoa</taxon>
        <taxon>Spiralia</taxon>
        <taxon>Lophotrochozoa</taxon>
        <taxon>Mollusca</taxon>
        <taxon>Bivalvia</taxon>
        <taxon>Autobranchia</taxon>
        <taxon>Heteroconchia</taxon>
        <taxon>Euheterodonta</taxon>
        <taxon>Imparidentia</taxon>
        <taxon>Neoheterodontei</taxon>
        <taxon>Myida</taxon>
        <taxon>Dreissenoidea</taxon>
        <taxon>Dreissenidae</taxon>
        <taxon>Dreissena</taxon>
    </lineage>
</organism>
<dbReference type="PANTHER" id="PTHR11259:SF1">
    <property type="entry name" value="RAS-RELATED GTP-BINDING PROTEIN"/>
    <property type="match status" value="1"/>
</dbReference>
<dbReference type="PANTHER" id="PTHR11259">
    <property type="entry name" value="RAS-RELATED GTP BINDING RAG/GTR YEAST"/>
    <property type="match status" value="1"/>
</dbReference>
<evidence type="ECO:0000256" key="10">
    <source>
        <dbReference type="ARBA" id="ARBA00023134"/>
    </source>
</evidence>
<dbReference type="GO" id="GO:1904263">
    <property type="term" value="P:positive regulation of TORC1 signaling"/>
    <property type="evidence" value="ECO:0007669"/>
    <property type="project" value="TreeGrafter"/>
</dbReference>
<evidence type="ECO:0000256" key="1">
    <source>
        <dbReference type="ARBA" id="ARBA00004308"/>
    </source>
</evidence>
<dbReference type="Pfam" id="PF04670">
    <property type="entry name" value="Gtr1_RagA"/>
    <property type="match status" value="1"/>
</dbReference>
<evidence type="ECO:0000256" key="3">
    <source>
        <dbReference type="ARBA" id="ARBA00004496"/>
    </source>
</evidence>
<evidence type="ECO:0000256" key="11">
    <source>
        <dbReference type="ARBA" id="ARBA00023136"/>
    </source>
</evidence>
<dbReference type="GO" id="GO:0010507">
    <property type="term" value="P:negative regulation of autophagy"/>
    <property type="evidence" value="ECO:0007669"/>
    <property type="project" value="TreeGrafter"/>
</dbReference>
<evidence type="ECO:0000313" key="15">
    <source>
        <dbReference type="EMBL" id="KAH3884205.1"/>
    </source>
</evidence>
<gene>
    <name evidence="15" type="ORF">DPMN_008180</name>
</gene>
<evidence type="ECO:0000256" key="5">
    <source>
        <dbReference type="ARBA" id="ARBA00022490"/>
    </source>
</evidence>
<dbReference type="OrthoDB" id="10020193at2759"/>
<evidence type="ECO:0000256" key="8">
    <source>
        <dbReference type="ARBA" id="ARBA00022801"/>
    </source>
</evidence>
<dbReference type="CDD" id="cd11384">
    <property type="entry name" value="RagA_like"/>
    <property type="match status" value="1"/>
</dbReference>
<keyword evidence="8" id="KW-0378">Hydrolase</keyword>
<keyword evidence="6" id="KW-1017">Isopeptide bond</keyword>
<dbReference type="SUPFAM" id="SSF52540">
    <property type="entry name" value="P-loop containing nucleoside triphosphate hydrolases"/>
    <property type="match status" value="1"/>
</dbReference>
<dbReference type="InterPro" id="IPR039397">
    <property type="entry name" value="RagA/B"/>
</dbReference>
<evidence type="ECO:0000313" key="16">
    <source>
        <dbReference type="Proteomes" id="UP000828390"/>
    </source>
</evidence>
<protein>
    <recommendedName>
        <fullName evidence="17">Ras-related GTP-binding protein A</fullName>
    </recommendedName>
</protein>
<comment type="caution">
    <text evidence="15">The sequence shown here is derived from an EMBL/GenBank/DDBJ whole genome shotgun (WGS) entry which is preliminary data.</text>
</comment>
<evidence type="ECO:0000256" key="2">
    <source>
        <dbReference type="ARBA" id="ARBA00004371"/>
    </source>
</evidence>
<reference evidence="15" key="1">
    <citation type="journal article" date="2019" name="bioRxiv">
        <title>The Genome of the Zebra Mussel, Dreissena polymorpha: A Resource for Invasive Species Research.</title>
        <authorList>
            <person name="McCartney M.A."/>
            <person name="Auch B."/>
            <person name="Kono T."/>
            <person name="Mallez S."/>
            <person name="Zhang Y."/>
            <person name="Obille A."/>
            <person name="Becker A."/>
            <person name="Abrahante J.E."/>
            <person name="Garbe J."/>
            <person name="Badalamenti J.P."/>
            <person name="Herman A."/>
            <person name="Mangelson H."/>
            <person name="Liachko I."/>
            <person name="Sullivan S."/>
            <person name="Sone E.D."/>
            <person name="Koren S."/>
            <person name="Silverstein K.A.T."/>
            <person name="Beckman K.B."/>
            <person name="Gohl D.M."/>
        </authorList>
    </citation>
    <scope>NUCLEOTIDE SEQUENCE</scope>
    <source>
        <strain evidence="15">Duluth1</strain>
        <tissue evidence="15">Whole animal</tissue>
    </source>
</reference>
<dbReference type="AlphaFoldDB" id="A0A9D4RYX0"/>
<evidence type="ECO:0000256" key="13">
    <source>
        <dbReference type="ARBA" id="ARBA00049117"/>
    </source>
</evidence>
<comment type="similarity">
    <text evidence="4 14">Belongs to the GTR/RAG GTP-binding protein family.</text>
</comment>
<dbReference type="GO" id="GO:1990131">
    <property type="term" value="C:Gtr1-Gtr2 GTPase complex"/>
    <property type="evidence" value="ECO:0007669"/>
    <property type="project" value="TreeGrafter"/>
</dbReference>
<evidence type="ECO:0000256" key="12">
    <source>
        <dbReference type="ARBA" id="ARBA00023228"/>
    </source>
</evidence>
<dbReference type="Gene3D" id="3.40.50.300">
    <property type="entry name" value="P-loop containing nucleotide triphosphate hydrolases"/>
    <property type="match status" value="1"/>
</dbReference>
<dbReference type="GO" id="GO:0005525">
    <property type="term" value="F:GTP binding"/>
    <property type="evidence" value="ECO:0007669"/>
    <property type="project" value="UniProtKB-UniRule"/>
</dbReference>
<accession>A0A9D4RYX0</accession>
<dbReference type="Gene3D" id="3.30.450.190">
    <property type="match status" value="1"/>
</dbReference>
<dbReference type="InterPro" id="IPR006762">
    <property type="entry name" value="Gtr1_RagA"/>
</dbReference>
<keyword evidence="12" id="KW-0458">Lysosome</keyword>
<reference evidence="15" key="2">
    <citation type="submission" date="2020-11" db="EMBL/GenBank/DDBJ databases">
        <authorList>
            <person name="McCartney M.A."/>
            <person name="Auch B."/>
            <person name="Kono T."/>
            <person name="Mallez S."/>
            <person name="Becker A."/>
            <person name="Gohl D.M."/>
            <person name="Silverstein K.A.T."/>
            <person name="Koren S."/>
            <person name="Bechman K.B."/>
            <person name="Herman A."/>
            <person name="Abrahante J.E."/>
            <person name="Garbe J."/>
        </authorList>
    </citation>
    <scope>NUCLEOTIDE SEQUENCE</scope>
    <source>
        <strain evidence="15">Duluth1</strain>
        <tissue evidence="15">Whole animal</tissue>
    </source>
</reference>
<dbReference type="GO" id="GO:0009267">
    <property type="term" value="P:cellular response to starvation"/>
    <property type="evidence" value="ECO:0007669"/>
    <property type="project" value="TreeGrafter"/>
</dbReference>
<comment type="subcellular location">
    <subcellularLocation>
        <location evidence="3">Cytoplasm</location>
    </subcellularLocation>
    <subcellularLocation>
        <location evidence="1">Endomembrane system</location>
    </subcellularLocation>
    <subcellularLocation>
        <location evidence="2">Lysosome</location>
    </subcellularLocation>
</comment>
<evidence type="ECO:0000256" key="14">
    <source>
        <dbReference type="RuleBase" id="RU367014"/>
    </source>
</evidence>
<name>A0A9D4RYX0_DREPO</name>
<dbReference type="GO" id="GO:0005764">
    <property type="term" value="C:lysosome"/>
    <property type="evidence" value="ECO:0007669"/>
    <property type="project" value="UniProtKB-SubCell"/>
</dbReference>
<keyword evidence="9" id="KW-0832">Ubl conjugation</keyword>